<comment type="caution">
    <text evidence="16">The sequence shown here is derived from an EMBL/GenBank/DDBJ whole genome shotgun (WGS) entry which is preliminary data.</text>
</comment>
<evidence type="ECO:0000256" key="5">
    <source>
        <dbReference type="ARBA" id="ARBA00022723"/>
    </source>
</evidence>
<name>A0A7J7HV66_CAMSI</name>
<keyword evidence="7" id="KW-0999">Mitochondrion inner membrane</keyword>
<dbReference type="InterPro" id="IPR039800">
    <property type="entry name" value="MICU1/2/3"/>
</dbReference>
<dbReference type="PROSITE" id="PS00018">
    <property type="entry name" value="EF_HAND_1"/>
    <property type="match status" value="2"/>
</dbReference>
<dbReference type="CDD" id="cd15900">
    <property type="entry name" value="EFh_MICU"/>
    <property type="match status" value="1"/>
</dbReference>
<reference evidence="16 17" key="2">
    <citation type="submission" date="2020-07" db="EMBL/GenBank/DDBJ databases">
        <title>Genome assembly of wild tea tree DASZ reveals pedigree and selection history of tea varieties.</title>
        <authorList>
            <person name="Zhang W."/>
        </authorList>
    </citation>
    <scope>NUCLEOTIDE SEQUENCE [LARGE SCALE GENOMIC DNA]</scope>
    <source>
        <strain evidence="17">cv. G240</strain>
        <tissue evidence="16">Leaf</tissue>
    </source>
</reference>
<evidence type="ECO:0000256" key="12">
    <source>
        <dbReference type="ARBA" id="ARBA00023136"/>
    </source>
</evidence>
<dbReference type="EMBL" id="JACBKZ010000002">
    <property type="protein sequence ID" value="KAF5956385.1"/>
    <property type="molecule type" value="Genomic_DNA"/>
</dbReference>
<evidence type="ECO:0000256" key="6">
    <source>
        <dbReference type="ARBA" id="ARBA00022737"/>
    </source>
</evidence>
<dbReference type="CDD" id="cd00051">
    <property type="entry name" value="EFh"/>
    <property type="match status" value="1"/>
</dbReference>
<feature type="domain" description="EF-hand" evidence="15">
    <location>
        <begin position="434"/>
        <end position="469"/>
    </location>
</feature>
<evidence type="ECO:0000256" key="3">
    <source>
        <dbReference type="ARBA" id="ARBA00022448"/>
    </source>
</evidence>
<dbReference type="InterPro" id="IPR018247">
    <property type="entry name" value="EF_Hand_1_Ca_BS"/>
</dbReference>
<keyword evidence="3" id="KW-0813">Transport</keyword>
<evidence type="ECO:0000256" key="13">
    <source>
        <dbReference type="ARBA" id="ARBA00038333"/>
    </source>
</evidence>
<dbReference type="GO" id="GO:1990246">
    <property type="term" value="C:uniplex complex"/>
    <property type="evidence" value="ECO:0007669"/>
    <property type="project" value="TreeGrafter"/>
</dbReference>
<dbReference type="AlphaFoldDB" id="A0A7J7HV66"/>
<protein>
    <recommendedName>
        <fullName evidence="15">EF-hand domain-containing protein</fullName>
    </recommendedName>
</protein>
<keyword evidence="5" id="KW-0479">Metal-binding</keyword>
<sequence length="499" mass="56258">MHSWAFLRTSSFSSSSSPSIPRFLSSQRNASRPIFTQSNGSSSSSSSCGSSNNNGGGGGGNKKRGRSNSDLESILRSISSGIFVVVGSSLGLSYWSSLSDSNCFLSFADSRGQNENANVNAEPEHKSNFLFGDAYRRKVFFKYEKRIRTQSPPEKVFEYFASIRTPSGEVLMMPADLMRAVVPVFPPSESNRIREGYLKGEWIPSELHCAPSIFFMLFDTDNDGLISFAEYIFLVTLLSIPESSFSVAFKMFDLDSNGEIDKDEFKKVMTLMRTHNRQGARHRDGLRIGLNVSGSVEDGGLLEYFFGKDGKQCLEHGKFVQFLRDLHDEILRLEFAHYDYKSQGTITAKDFALSMVASADMRQVNKFLDRVEELNDEPNLKDIRITFEEFKNLAELRKRLRPLSLAIFSHGKVNGLLTKPDFQRAAYHVCGISLTENVVDMIFYVFDTNHDGSLSSDEFLRVLQRRERDVTLPREGGFMGLFSCWLECTNNCSYSKMLL</sequence>
<evidence type="ECO:0000256" key="2">
    <source>
        <dbReference type="ARBA" id="ARBA00004569"/>
    </source>
</evidence>
<dbReference type="GO" id="GO:0051560">
    <property type="term" value="P:mitochondrial calcium ion homeostasis"/>
    <property type="evidence" value="ECO:0007669"/>
    <property type="project" value="TreeGrafter"/>
</dbReference>
<dbReference type="Gene3D" id="1.10.238.10">
    <property type="entry name" value="EF-hand"/>
    <property type="match status" value="3"/>
</dbReference>
<dbReference type="Proteomes" id="UP000593564">
    <property type="component" value="Unassembled WGS sequence"/>
</dbReference>
<gene>
    <name evidence="16" type="ORF">HYC85_003610</name>
</gene>
<accession>A0A7J7HV66</accession>
<evidence type="ECO:0000256" key="1">
    <source>
        <dbReference type="ARBA" id="ARBA00004273"/>
    </source>
</evidence>
<dbReference type="PANTHER" id="PTHR12294:SF1">
    <property type="entry name" value="CALCIUM UPTAKE PROTEIN 1, MITOCHONDRIAL"/>
    <property type="match status" value="1"/>
</dbReference>
<dbReference type="GO" id="GO:0005509">
    <property type="term" value="F:calcium ion binding"/>
    <property type="evidence" value="ECO:0007669"/>
    <property type="project" value="InterPro"/>
</dbReference>
<keyword evidence="17" id="KW-1185">Reference proteome</keyword>
<organism evidence="16 17">
    <name type="scientific">Camellia sinensis</name>
    <name type="common">Tea plant</name>
    <name type="synonym">Thea sinensis</name>
    <dbReference type="NCBI Taxonomy" id="4442"/>
    <lineage>
        <taxon>Eukaryota</taxon>
        <taxon>Viridiplantae</taxon>
        <taxon>Streptophyta</taxon>
        <taxon>Embryophyta</taxon>
        <taxon>Tracheophyta</taxon>
        <taxon>Spermatophyta</taxon>
        <taxon>Magnoliopsida</taxon>
        <taxon>eudicotyledons</taxon>
        <taxon>Gunneridae</taxon>
        <taxon>Pentapetalae</taxon>
        <taxon>asterids</taxon>
        <taxon>Ericales</taxon>
        <taxon>Theaceae</taxon>
        <taxon>Camellia</taxon>
    </lineage>
</organism>
<keyword evidence="6" id="KW-0677">Repeat</keyword>
<keyword evidence="8" id="KW-0106">Calcium</keyword>
<dbReference type="PROSITE" id="PS50222">
    <property type="entry name" value="EF_HAND_2"/>
    <property type="match status" value="2"/>
</dbReference>
<evidence type="ECO:0000313" key="17">
    <source>
        <dbReference type="Proteomes" id="UP000593564"/>
    </source>
</evidence>
<keyword evidence="11" id="KW-0496">Mitochondrion</keyword>
<keyword evidence="10" id="KW-0406">Ion transport</keyword>
<keyword evidence="12" id="KW-0472">Membrane</keyword>
<dbReference type="PANTHER" id="PTHR12294">
    <property type="entry name" value="EF HAND DOMAIN FAMILY A1,A2-RELATED"/>
    <property type="match status" value="1"/>
</dbReference>
<feature type="compositionally biased region" description="Low complexity" evidence="14">
    <location>
        <begin position="38"/>
        <end position="53"/>
    </location>
</feature>
<proteinExistence type="inferred from homology"/>
<evidence type="ECO:0000256" key="14">
    <source>
        <dbReference type="SAM" id="MobiDB-lite"/>
    </source>
</evidence>
<dbReference type="InterPro" id="IPR002048">
    <property type="entry name" value="EF_hand_dom"/>
</dbReference>
<dbReference type="GO" id="GO:0036444">
    <property type="term" value="P:calcium import into the mitochondrion"/>
    <property type="evidence" value="ECO:0007669"/>
    <property type="project" value="TreeGrafter"/>
</dbReference>
<feature type="region of interest" description="Disordered" evidence="14">
    <location>
        <begin position="1"/>
        <end position="68"/>
    </location>
</feature>
<reference evidence="17" key="1">
    <citation type="journal article" date="2020" name="Nat. Commun.">
        <title>Genome assembly of wild tea tree DASZ reveals pedigree and selection history of tea varieties.</title>
        <authorList>
            <person name="Zhang W."/>
            <person name="Zhang Y."/>
            <person name="Qiu H."/>
            <person name="Guo Y."/>
            <person name="Wan H."/>
            <person name="Zhang X."/>
            <person name="Scossa F."/>
            <person name="Alseekh S."/>
            <person name="Zhang Q."/>
            <person name="Wang P."/>
            <person name="Xu L."/>
            <person name="Schmidt M.H."/>
            <person name="Jia X."/>
            <person name="Li D."/>
            <person name="Zhu A."/>
            <person name="Guo F."/>
            <person name="Chen W."/>
            <person name="Ni D."/>
            <person name="Usadel B."/>
            <person name="Fernie A.R."/>
            <person name="Wen W."/>
        </authorList>
    </citation>
    <scope>NUCLEOTIDE SEQUENCE [LARGE SCALE GENOMIC DNA]</scope>
    <source>
        <strain evidence="17">cv. G240</strain>
    </source>
</reference>
<feature type="domain" description="EF-hand" evidence="15">
    <location>
        <begin position="240"/>
        <end position="275"/>
    </location>
</feature>
<keyword evidence="4" id="KW-0109">Calcium transport</keyword>
<feature type="compositionally biased region" description="Low complexity" evidence="14">
    <location>
        <begin position="7"/>
        <end position="26"/>
    </location>
</feature>
<dbReference type="SUPFAM" id="SSF47473">
    <property type="entry name" value="EF-hand"/>
    <property type="match status" value="1"/>
</dbReference>
<feature type="compositionally biased region" description="Polar residues" evidence="14">
    <location>
        <begin position="27"/>
        <end position="37"/>
    </location>
</feature>
<evidence type="ECO:0000259" key="15">
    <source>
        <dbReference type="PROSITE" id="PS50222"/>
    </source>
</evidence>
<dbReference type="GO" id="GO:0005758">
    <property type="term" value="C:mitochondrial intermembrane space"/>
    <property type="evidence" value="ECO:0007669"/>
    <property type="project" value="UniProtKB-SubCell"/>
</dbReference>
<dbReference type="Pfam" id="PF13499">
    <property type="entry name" value="EF-hand_7"/>
    <property type="match status" value="1"/>
</dbReference>
<evidence type="ECO:0000256" key="10">
    <source>
        <dbReference type="ARBA" id="ARBA00023065"/>
    </source>
</evidence>
<evidence type="ECO:0000256" key="9">
    <source>
        <dbReference type="ARBA" id="ARBA00022946"/>
    </source>
</evidence>
<evidence type="ECO:0000313" key="16">
    <source>
        <dbReference type="EMBL" id="KAF5956385.1"/>
    </source>
</evidence>
<evidence type="ECO:0000256" key="4">
    <source>
        <dbReference type="ARBA" id="ARBA00022568"/>
    </source>
</evidence>
<comment type="subcellular location">
    <subcellularLocation>
        <location evidence="1">Mitochondrion inner membrane</location>
    </subcellularLocation>
    <subcellularLocation>
        <location evidence="2">Mitochondrion intermembrane space</location>
    </subcellularLocation>
</comment>
<dbReference type="SMART" id="SM00054">
    <property type="entry name" value="EFh"/>
    <property type="match status" value="3"/>
</dbReference>
<evidence type="ECO:0000256" key="11">
    <source>
        <dbReference type="ARBA" id="ARBA00023128"/>
    </source>
</evidence>
<evidence type="ECO:0000256" key="7">
    <source>
        <dbReference type="ARBA" id="ARBA00022792"/>
    </source>
</evidence>
<dbReference type="Pfam" id="PF13833">
    <property type="entry name" value="EF-hand_8"/>
    <property type="match status" value="1"/>
</dbReference>
<dbReference type="InterPro" id="IPR011992">
    <property type="entry name" value="EF-hand-dom_pair"/>
</dbReference>
<evidence type="ECO:0000256" key="8">
    <source>
        <dbReference type="ARBA" id="ARBA00022837"/>
    </source>
</evidence>
<comment type="similarity">
    <text evidence="13">Belongs to the MICU1 family. MICU1 subfamily.</text>
</comment>
<keyword evidence="9" id="KW-0809">Transit peptide</keyword>